<reference evidence="2" key="1">
    <citation type="submission" date="2016-10" db="EMBL/GenBank/DDBJ databases">
        <authorList>
            <person name="Varghese N."/>
            <person name="Submissions S."/>
        </authorList>
    </citation>
    <scope>NUCLEOTIDE SEQUENCE [LARGE SCALE GENOMIC DNA]</scope>
    <source>
        <strain evidence="2">DSM 28453</strain>
    </source>
</reference>
<dbReference type="EMBL" id="FOSZ01000014">
    <property type="protein sequence ID" value="SFL43052.1"/>
    <property type="molecule type" value="Genomic_DNA"/>
</dbReference>
<organism evidence="1 2">
    <name type="scientific">Shimia haliotis</name>
    <dbReference type="NCBI Taxonomy" id="1280847"/>
    <lineage>
        <taxon>Bacteria</taxon>
        <taxon>Pseudomonadati</taxon>
        <taxon>Pseudomonadota</taxon>
        <taxon>Alphaproteobacteria</taxon>
        <taxon>Rhodobacterales</taxon>
        <taxon>Roseobacteraceae</taxon>
    </lineage>
</organism>
<dbReference type="Proteomes" id="UP000198851">
    <property type="component" value="Unassembled WGS sequence"/>
</dbReference>
<accession>A0A1I4HLJ0</accession>
<protein>
    <submittedName>
        <fullName evidence="1">Uncharacterized protein</fullName>
    </submittedName>
</protein>
<sequence length="144" mass="15967">MSEPNLDYDPIQAAVFQALTLASSAHNALDQLSEYWIDRRNEDAARRLSAQIAQEKIFSARDLDALEQVLLPLMAVAEPAPLGDTHVSSRHTSGRPLDQILRPGAQDLGEKIQPLMQLRGALLTLGRLRRSEQIAQTLRGEDMT</sequence>
<dbReference type="AlphaFoldDB" id="A0A1I4HLJ0"/>
<keyword evidence="2" id="KW-1185">Reference proteome</keyword>
<evidence type="ECO:0000313" key="2">
    <source>
        <dbReference type="Proteomes" id="UP000198851"/>
    </source>
</evidence>
<name>A0A1I4HLJ0_9RHOB</name>
<dbReference type="OrthoDB" id="7858633at2"/>
<dbReference type="RefSeq" id="WP_093326171.1">
    <property type="nucleotide sequence ID" value="NZ_FOSZ01000014.1"/>
</dbReference>
<proteinExistence type="predicted"/>
<gene>
    <name evidence="1" type="ORF">SAMN04488036_11435</name>
</gene>
<dbReference type="STRING" id="1280847.SAMN04488036_11435"/>
<evidence type="ECO:0000313" key="1">
    <source>
        <dbReference type="EMBL" id="SFL43052.1"/>
    </source>
</evidence>